<accession>A0A3M3RA24</accession>
<dbReference type="EMBL" id="RBPL01000103">
    <property type="protein sequence ID" value="RMN93286.1"/>
    <property type="molecule type" value="Genomic_DNA"/>
</dbReference>
<dbReference type="Proteomes" id="UP000278062">
    <property type="component" value="Unassembled WGS sequence"/>
</dbReference>
<organism evidence="1 2">
    <name type="scientific">Pseudomonas syringae pv. apii</name>
    <dbReference type="NCBI Taxonomy" id="81036"/>
    <lineage>
        <taxon>Bacteria</taxon>
        <taxon>Pseudomonadati</taxon>
        <taxon>Pseudomonadota</taxon>
        <taxon>Gammaproteobacteria</taxon>
        <taxon>Pseudomonadales</taxon>
        <taxon>Pseudomonadaceae</taxon>
        <taxon>Pseudomonas</taxon>
    </lineage>
</organism>
<protein>
    <submittedName>
        <fullName evidence="1">Uncharacterized protein</fullName>
    </submittedName>
</protein>
<reference evidence="1 2" key="1">
    <citation type="submission" date="2018-08" db="EMBL/GenBank/DDBJ databases">
        <title>Recombination of ecologically and evolutionarily significant loci maintains genetic cohesion in the Pseudomonas syringae species complex.</title>
        <authorList>
            <person name="Dillon M."/>
            <person name="Thakur S."/>
            <person name="Almeida R.N.D."/>
            <person name="Weir B.S."/>
            <person name="Guttman D.S."/>
        </authorList>
    </citation>
    <scope>NUCLEOTIDE SEQUENCE [LARGE SCALE GENOMIC DNA]</scope>
    <source>
        <strain evidence="1 2">1089_5</strain>
    </source>
</reference>
<evidence type="ECO:0000313" key="1">
    <source>
        <dbReference type="EMBL" id="RMN93286.1"/>
    </source>
</evidence>
<sequence>MNFEEPVTGCGVGVSGTAVRIAHEGDGSNAHFKGSPRIERYISFNETINRRS</sequence>
<proteinExistence type="predicted"/>
<evidence type="ECO:0000313" key="2">
    <source>
        <dbReference type="Proteomes" id="UP000278062"/>
    </source>
</evidence>
<gene>
    <name evidence="1" type="ORF">ALQ49_101753</name>
</gene>
<comment type="caution">
    <text evidence="1">The sequence shown here is derived from an EMBL/GenBank/DDBJ whole genome shotgun (WGS) entry which is preliminary data.</text>
</comment>
<name>A0A3M3RA24_9PSED</name>
<dbReference type="AlphaFoldDB" id="A0A3M3RA24"/>